<protein>
    <recommendedName>
        <fullName evidence="3">Ferric reductase NAD binding domain-containing protein</fullName>
    </recommendedName>
</protein>
<name>A0A4S3JKU6_9EURO</name>
<accession>A0A4S3JKU6</accession>
<gene>
    <name evidence="1" type="ORF">EYZ11_004456</name>
</gene>
<proteinExistence type="predicted"/>
<evidence type="ECO:0000313" key="2">
    <source>
        <dbReference type="Proteomes" id="UP000308092"/>
    </source>
</evidence>
<dbReference type="Gene3D" id="3.40.50.80">
    <property type="entry name" value="Nucleotide-binding domain of ferredoxin-NADP reductase (FNR) module"/>
    <property type="match status" value="1"/>
</dbReference>
<dbReference type="EMBL" id="SOSA01000129">
    <property type="protein sequence ID" value="THC96083.1"/>
    <property type="molecule type" value="Genomic_DNA"/>
</dbReference>
<comment type="caution">
    <text evidence="1">The sequence shown here is derived from an EMBL/GenBank/DDBJ whole genome shotgun (WGS) entry which is preliminary data.</text>
</comment>
<organism evidence="1 2">
    <name type="scientific">Aspergillus tanneri</name>
    <dbReference type="NCBI Taxonomy" id="1220188"/>
    <lineage>
        <taxon>Eukaryota</taxon>
        <taxon>Fungi</taxon>
        <taxon>Dikarya</taxon>
        <taxon>Ascomycota</taxon>
        <taxon>Pezizomycotina</taxon>
        <taxon>Eurotiomycetes</taxon>
        <taxon>Eurotiomycetidae</taxon>
        <taxon>Eurotiales</taxon>
        <taxon>Aspergillaceae</taxon>
        <taxon>Aspergillus</taxon>
        <taxon>Aspergillus subgen. Circumdati</taxon>
    </lineage>
</organism>
<dbReference type="VEuPathDB" id="FungiDB:EYZ11_004456"/>
<dbReference type="AlphaFoldDB" id="A0A4S3JKU6"/>
<evidence type="ECO:0000313" key="1">
    <source>
        <dbReference type="EMBL" id="THC96083.1"/>
    </source>
</evidence>
<keyword evidence="2" id="KW-1185">Reference proteome</keyword>
<sequence>MPMIHLVYANHEGSVVPLCEELDSLAKSHPDEFVLFRKEGRVDLNFLRQHDFKGDNVSKVALLSGSPSMIDASLDFLKQLDVPYRENKTLFWL</sequence>
<dbReference type="SUPFAM" id="SSF52343">
    <property type="entry name" value="Ferredoxin reductase-like, C-terminal NADP-linked domain"/>
    <property type="match status" value="1"/>
</dbReference>
<evidence type="ECO:0008006" key="3">
    <source>
        <dbReference type="Google" id="ProtNLM"/>
    </source>
</evidence>
<reference evidence="1 2" key="1">
    <citation type="submission" date="2019-03" db="EMBL/GenBank/DDBJ databases">
        <title>The genome sequence of a newly discovered highly antifungal drug resistant Aspergillus species, Aspergillus tanneri NIH 1004.</title>
        <authorList>
            <person name="Mounaud S."/>
            <person name="Singh I."/>
            <person name="Joardar V."/>
            <person name="Pakala S."/>
            <person name="Pakala S."/>
            <person name="Venepally P."/>
            <person name="Hoover J."/>
            <person name="Nierman W."/>
            <person name="Chung J."/>
            <person name="Losada L."/>
        </authorList>
    </citation>
    <scope>NUCLEOTIDE SEQUENCE [LARGE SCALE GENOMIC DNA]</scope>
    <source>
        <strain evidence="1 2">NIH1004</strain>
    </source>
</reference>
<dbReference type="Proteomes" id="UP000308092">
    <property type="component" value="Unassembled WGS sequence"/>
</dbReference>
<dbReference type="InterPro" id="IPR039261">
    <property type="entry name" value="FNR_nucleotide-bd"/>
</dbReference>